<dbReference type="SUPFAM" id="SSF88723">
    <property type="entry name" value="PIN domain-like"/>
    <property type="match status" value="1"/>
</dbReference>
<dbReference type="InterPro" id="IPR002716">
    <property type="entry name" value="PIN_dom"/>
</dbReference>
<dbReference type="AlphaFoldDB" id="A0A139SVX7"/>
<keyword evidence="3" id="KW-1185">Reference proteome</keyword>
<dbReference type="EMBL" id="LSZO01000071">
    <property type="protein sequence ID" value="KXU38766.1"/>
    <property type="molecule type" value="Genomic_DNA"/>
</dbReference>
<evidence type="ECO:0000259" key="1">
    <source>
        <dbReference type="Pfam" id="PF01850"/>
    </source>
</evidence>
<proteinExistence type="predicted"/>
<reference evidence="2 3" key="1">
    <citation type="submission" date="2016-02" db="EMBL/GenBank/DDBJ databases">
        <authorList>
            <person name="Wen L."/>
            <person name="He K."/>
            <person name="Yang H."/>
        </authorList>
    </citation>
    <scope>NUCLEOTIDE SEQUENCE [LARGE SCALE GENOMIC DNA]</scope>
    <source>
        <strain evidence="2 3">CV58</strain>
    </source>
</reference>
<dbReference type="RefSeq" id="WP_068388456.1">
    <property type="nucleotide sequence ID" value="NZ_LSZO01000071.1"/>
</dbReference>
<dbReference type="Pfam" id="PF01850">
    <property type="entry name" value="PIN"/>
    <property type="match status" value="1"/>
</dbReference>
<dbReference type="PANTHER" id="PTHR39664:SF2">
    <property type="entry name" value="NUCLEIC ACID-BINDING PROTEIN, CONTAINING PIN DOMAIN-RELATED"/>
    <property type="match status" value="1"/>
</dbReference>
<dbReference type="CDD" id="cd18683">
    <property type="entry name" value="PIN_VapC-like"/>
    <property type="match status" value="1"/>
</dbReference>
<dbReference type="GO" id="GO:0003677">
    <property type="term" value="F:DNA binding"/>
    <property type="evidence" value="ECO:0007669"/>
    <property type="project" value="UniProtKB-KW"/>
</dbReference>
<dbReference type="OrthoDB" id="6637310at2"/>
<protein>
    <submittedName>
        <fullName evidence="2">DNA-binding protein</fullName>
    </submittedName>
</protein>
<name>A0A139SVX7_9GAMM</name>
<organism evidence="2 3">
    <name type="scientific">Ventosimonas gracilis</name>
    <dbReference type="NCBI Taxonomy" id="1680762"/>
    <lineage>
        <taxon>Bacteria</taxon>
        <taxon>Pseudomonadati</taxon>
        <taxon>Pseudomonadota</taxon>
        <taxon>Gammaproteobacteria</taxon>
        <taxon>Pseudomonadales</taxon>
        <taxon>Ventosimonadaceae</taxon>
        <taxon>Ventosimonas</taxon>
    </lineage>
</organism>
<accession>A0A139SVX7</accession>
<gene>
    <name evidence="2" type="ORF">AXE65_11915</name>
</gene>
<dbReference type="Proteomes" id="UP000072660">
    <property type="component" value="Unassembled WGS sequence"/>
</dbReference>
<evidence type="ECO:0000313" key="2">
    <source>
        <dbReference type="EMBL" id="KXU38766.1"/>
    </source>
</evidence>
<sequence length="132" mass="13988">MKITADTNVLARAILQDDAGQCRTARKLLADATLIAVSLPSLCELVWILRQGAKLPKEDVSGAIRALLDTKNVVMNRLAVEAGLAVLDAGGDFADGIMAHEGKWLGGETFVSFDKKAVSLLTKQGNAARLLS</sequence>
<dbReference type="PANTHER" id="PTHR39664">
    <property type="match status" value="1"/>
</dbReference>
<keyword evidence="2" id="KW-0238">DNA-binding</keyword>
<feature type="domain" description="PIN" evidence="1">
    <location>
        <begin position="5"/>
        <end position="116"/>
    </location>
</feature>
<comment type="caution">
    <text evidence="2">The sequence shown here is derived from an EMBL/GenBank/DDBJ whole genome shotgun (WGS) entry which is preliminary data.</text>
</comment>
<dbReference type="InterPro" id="IPR029060">
    <property type="entry name" value="PIN-like_dom_sf"/>
</dbReference>
<evidence type="ECO:0000313" key="3">
    <source>
        <dbReference type="Proteomes" id="UP000072660"/>
    </source>
</evidence>